<dbReference type="PANTHER" id="PTHR47739">
    <property type="entry name" value="TRNA1(VAL) (ADENINE(37)-N6)-METHYLTRANSFERASE"/>
    <property type="match status" value="1"/>
</dbReference>
<reference evidence="4 5" key="1">
    <citation type="submission" date="2016-01" db="EMBL/GenBank/DDBJ databases">
        <authorList>
            <person name="McClelland M."/>
            <person name="Jain A."/>
            <person name="Saraogi P."/>
            <person name="Mendelson R."/>
            <person name="Westerman R."/>
            <person name="SanMiguel P."/>
            <person name="Csonka L."/>
        </authorList>
    </citation>
    <scope>NUCLEOTIDE SEQUENCE [LARGE SCALE GENOMIC DNA]</scope>
    <source>
        <strain evidence="4 5">R-53146</strain>
    </source>
</reference>
<dbReference type="STRING" id="1586267.GCA_001418685_01737"/>
<dbReference type="InterPro" id="IPR002052">
    <property type="entry name" value="DNA_methylase_N6_adenine_CS"/>
</dbReference>
<evidence type="ECO:0000313" key="5">
    <source>
        <dbReference type="Proteomes" id="UP000182761"/>
    </source>
</evidence>
<dbReference type="InterPro" id="IPR029063">
    <property type="entry name" value="SAM-dependent_MTases_sf"/>
</dbReference>
<gene>
    <name evidence="4" type="ORF">Ga0061079_1124</name>
</gene>
<dbReference type="PANTHER" id="PTHR47739:SF1">
    <property type="entry name" value="TRNA1(VAL) (ADENINE(37)-N6)-METHYLTRANSFERASE"/>
    <property type="match status" value="1"/>
</dbReference>
<keyword evidence="2" id="KW-0949">S-adenosyl-L-methionine</keyword>
<name>A0A0X3ARK3_9FLAO</name>
<evidence type="ECO:0000256" key="1">
    <source>
        <dbReference type="ARBA" id="ARBA00022603"/>
    </source>
</evidence>
<dbReference type="PROSITE" id="PS00092">
    <property type="entry name" value="N6_MTASE"/>
    <property type="match status" value="1"/>
</dbReference>
<dbReference type="GO" id="GO:0032259">
    <property type="term" value="P:methylation"/>
    <property type="evidence" value="ECO:0007669"/>
    <property type="project" value="UniProtKB-KW"/>
</dbReference>
<dbReference type="InterPro" id="IPR050210">
    <property type="entry name" value="tRNA_Adenine-N(6)_MTase"/>
</dbReference>
<dbReference type="GO" id="GO:0008757">
    <property type="term" value="F:S-adenosylmethionine-dependent methyltransferase activity"/>
    <property type="evidence" value="ECO:0007669"/>
    <property type="project" value="UniProtKB-ARBA"/>
</dbReference>
<sequence length="231" mass="26857">MNNIFKFKKFNILQNNSVFKVGTDSVLLGCFAEIQEAVNILDIGTGTGILSLMCAQRNPNSQITAIDSEINAYSLALENFKNSPFSHKITCIHSDLNSFVCDTKFDYIICNPPYFKIYEKLHRKHPVARQQIKLNYNLLIKKSELLLSEKGKIGYIFPIENEQEIIEMSNHYNLFPKHIIYILGIKNGKIKRVFLELSREENKTTIENFVIEKRSRVWTDEYKNLTSDFYL</sequence>
<dbReference type="Pfam" id="PF05175">
    <property type="entry name" value="MTS"/>
    <property type="match status" value="1"/>
</dbReference>
<dbReference type="PRINTS" id="PR00507">
    <property type="entry name" value="N12N6MTFRASE"/>
</dbReference>
<dbReference type="RefSeq" id="WP_055426058.1">
    <property type="nucleotide sequence ID" value="NZ_FCOR01000012.1"/>
</dbReference>
<proteinExistence type="predicted"/>
<keyword evidence="4" id="KW-0808">Transferase</keyword>
<dbReference type="GO" id="GO:0003676">
    <property type="term" value="F:nucleic acid binding"/>
    <property type="evidence" value="ECO:0007669"/>
    <property type="project" value="InterPro"/>
</dbReference>
<evidence type="ECO:0000259" key="3">
    <source>
        <dbReference type="Pfam" id="PF05175"/>
    </source>
</evidence>
<dbReference type="EMBL" id="FCOR01000012">
    <property type="protein sequence ID" value="CVK16873.1"/>
    <property type="molecule type" value="Genomic_DNA"/>
</dbReference>
<evidence type="ECO:0000313" key="4">
    <source>
        <dbReference type="EMBL" id="CVK16873.1"/>
    </source>
</evidence>
<evidence type="ECO:0000256" key="2">
    <source>
        <dbReference type="ARBA" id="ARBA00022691"/>
    </source>
</evidence>
<dbReference type="AlphaFoldDB" id="A0A0X3ARK3"/>
<protein>
    <submittedName>
        <fullName evidence="4">tRNA1Val (Adenine37-N6)-methyltransferase</fullName>
    </submittedName>
</protein>
<keyword evidence="5" id="KW-1185">Reference proteome</keyword>
<dbReference type="SUPFAM" id="SSF53335">
    <property type="entry name" value="S-adenosyl-L-methionine-dependent methyltransferases"/>
    <property type="match status" value="1"/>
</dbReference>
<organism evidence="4 5">
    <name type="scientific">Apibacter mensalis</name>
    <dbReference type="NCBI Taxonomy" id="1586267"/>
    <lineage>
        <taxon>Bacteria</taxon>
        <taxon>Pseudomonadati</taxon>
        <taxon>Bacteroidota</taxon>
        <taxon>Flavobacteriia</taxon>
        <taxon>Flavobacteriales</taxon>
        <taxon>Weeksellaceae</taxon>
        <taxon>Apibacter</taxon>
    </lineage>
</organism>
<accession>A0A0X3ARK3</accession>
<feature type="domain" description="Methyltransferase small" evidence="3">
    <location>
        <begin position="25"/>
        <end position="156"/>
    </location>
</feature>
<dbReference type="InterPro" id="IPR007848">
    <property type="entry name" value="Small_mtfrase_dom"/>
</dbReference>
<dbReference type="Gene3D" id="3.40.50.150">
    <property type="entry name" value="Vaccinia Virus protein VP39"/>
    <property type="match status" value="1"/>
</dbReference>
<dbReference type="Proteomes" id="UP000182761">
    <property type="component" value="Unassembled WGS sequence"/>
</dbReference>
<dbReference type="CDD" id="cd02440">
    <property type="entry name" value="AdoMet_MTases"/>
    <property type="match status" value="1"/>
</dbReference>
<dbReference type="GO" id="GO:0008170">
    <property type="term" value="F:N-methyltransferase activity"/>
    <property type="evidence" value="ECO:0007669"/>
    <property type="project" value="UniProtKB-ARBA"/>
</dbReference>
<keyword evidence="1 4" id="KW-0489">Methyltransferase</keyword>